<feature type="domain" description="Tyr recombinase" evidence="6">
    <location>
        <begin position="208"/>
        <end position="396"/>
    </location>
</feature>
<keyword evidence="11" id="KW-1185">Reference proteome</keyword>
<dbReference type="InterPro" id="IPR053876">
    <property type="entry name" value="Phage_int_M"/>
</dbReference>
<dbReference type="InterPro" id="IPR050808">
    <property type="entry name" value="Phage_Integrase"/>
</dbReference>
<evidence type="ECO:0000256" key="2">
    <source>
        <dbReference type="ARBA" id="ARBA00022908"/>
    </source>
</evidence>
<reference evidence="8" key="4">
    <citation type="submission" date="2024-05" db="EMBL/GenBank/DDBJ databases">
        <authorList>
            <person name="Sun Q."/>
            <person name="Zhou Y."/>
        </authorList>
    </citation>
    <scope>NUCLEOTIDE SEQUENCE</scope>
    <source>
        <strain evidence="8">CGMCC 1.15931</strain>
    </source>
</reference>
<evidence type="ECO:0000259" key="7">
    <source>
        <dbReference type="PROSITE" id="PS51900"/>
    </source>
</evidence>
<evidence type="ECO:0000256" key="4">
    <source>
        <dbReference type="ARBA" id="ARBA00023172"/>
    </source>
</evidence>
<dbReference type="PANTHER" id="PTHR30629:SF2">
    <property type="entry name" value="PROPHAGE INTEGRASE INTS-RELATED"/>
    <property type="match status" value="1"/>
</dbReference>
<dbReference type="RefSeq" id="WP_155472812.1">
    <property type="nucleotide sequence ID" value="NZ_BMKG01000031.1"/>
</dbReference>
<comment type="caution">
    <text evidence="9">The sequence shown here is derived from an EMBL/GenBank/DDBJ whole genome shotgun (WGS) entry which is preliminary data.</text>
</comment>
<keyword evidence="3 5" id="KW-0238">DNA-binding</keyword>
<reference evidence="11" key="2">
    <citation type="journal article" date="2019" name="Int. J. Syst. Evol. Microbiol.">
        <title>The Global Catalogue of Microorganisms (GCM) 10K type strain sequencing project: providing services to taxonomists for standard genome sequencing and annotation.</title>
        <authorList>
            <consortium name="The Broad Institute Genomics Platform"/>
            <consortium name="The Broad Institute Genome Sequencing Center for Infectious Disease"/>
            <person name="Wu L."/>
            <person name="Ma J."/>
        </authorList>
    </citation>
    <scope>NUCLEOTIDE SEQUENCE [LARGE SCALE GENOMIC DNA]</scope>
    <source>
        <strain evidence="11">CGMCC 1.15931</strain>
    </source>
</reference>
<dbReference type="GO" id="GO:0015074">
    <property type="term" value="P:DNA integration"/>
    <property type="evidence" value="ECO:0007669"/>
    <property type="project" value="UniProtKB-KW"/>
</dbReference>
<dbReference type="CDD" id="cd00801">
    <property type="entry name" value="INT_P4_C"/>
    <property type="match status" value="1"/>
</dbReference>
<reference evidence="9 10" key="3">
    <citation type="submission" date="2019-11" db="EMBL/GenBank/DDBJ databases">
        <title>Type strains purchased from KCTC, JCM and DSMZ.</title>
        <authorList>
            <person name="Lu H."/>
        </authorList>
    </citation>
    <scope>NUCLEOTIDE SEQUENCE [LARGE SCALE GENOMIC DNA]</scope>
    <source>
        <strain evidence="9 10">KCTC 52429</strain>
    </source>
</reference>
<dbReference type="OrthoDB" id="9775880at2"/>
<dbReference type="PROSITE" id="PS51898">
    <property type="entry name" value="TYR_RECOMBINASE"/>
    <property type="match status" value="1"/>
</dbReference>
<reference evidence="8" key="1">
    <citation type="journal article" date="2014" name="Int. J. Syst. Evol. Microbiol.">
        <title>Complete genome of a new Firmicutes species belonging to the dominant human colonic microbiota ('Ruminococcus bicirculans') reveals two chromosomes and a selective capacity to utilize plant glucans.</title>
        <authorList>
            <consortium name="NISC Comparative Sequencing Program"/>
            <person name="Wegmann U."/>
            <person name="Louis P."/>
            <person name="Goesmann A."/>
            <person name="Henrissat B."/>
            <person name="Duncan S.H."/>
            <person name="Flint H.J."/>
        </authorList>
    </citation>
    <scope>NUCLEOTIDE SEQUENCE</scope>
    <source>
        <strain evidence="8">CGMCC 1.15931</strain>
    </source>
</reference>
<dbReference type="InterPro" id="IPR013762">
    <property type="entry name" value="Integrase-like_cat_sf"/>
</dbReference>
<dbReference type="Pfam" id="PF22022">
    <property type="entry name" value="Phage_int_M"/>
    <property type="match status" value="1"/>
</dbReference>
<gene>
    <name evidence="8" type="primary">int</name>
    <name evidence="8" type="ORF">GCM10011572_49420</name>
    <name evidence="9" type="ORF">GM672_22740</name>
</gene>
<evidence type="ECO:0000256" key="5">
    <source>
        <dbReference type="PROSITE-ProRule" id="PRU01248"/>
    </source>
</evidence>
<dbReference type="Gene3D" id="1.10.443.10">
    <property type="entry name" value="Intergrase catalytic core"/>
    <property type="match status" value="1"/>
</dbReference>
<dbReference type="GO" id="GO:0006310">
    <property type="term" value="P:DNA recombination"/>
    <property type="evidence" value="ECO:0007669"/>
    <property type="project" value="UniProtKB-KW"/>
</dbReference>
<dbReference type="Gene3D" id="1.10.150.130">
    <property type="match status" value="1"/>
</dbReference>
<dbReference type="GO" id="GO:0003677">
    <property type="term" value="F:DNA binding"/>
    <property type="evidence" value="ECO:0007669"/>
    <property type="project" value="UniProtKB-UniRule"/>
</dbReference>
<comment type="similarity">
    <text evidence="1">Belongs to the 'phage' integrase family.</text>
</comment>
<dbReference type="InterPro" id="IPR011010">
    <property type="entry name" value="DNA_brk_join_enz"/>
</dbReference>
<proteinExistence type="inferred from homology"/>
<dbReference type="Proteomes" id="UP000622638">
    <property type="component" value="Unassembled WGS sequence"/>
</dbReference>
<evidence type="ECO:0000259" key="6">
    <source>
        <dbReference type="PROSITE" id="PS51898"/>
    </source>
</evidence>
<evidence type="ECO:0000313" key="10">
    <source>
        <dbReference type="Proteomes" id="UP000430634"/>
    </source>
</evidence>
<feature type="domain" description="Core-binding (CB)" evidence="7">
    <location>
        <begin position="104"/>
        <end position="185"/>
    </location>
</feature>
<accession>A0A6I3T7K4</accession>
<dbReference type="InterPro" id="IPR010998">
    <property type="entry name" value="Integrase_recombinase_N"/>
</dbReference>
<dbReference type="Pfam" id="PF13356">
    <property type="entry name" value="Arm-DNA-bind_3"/>
    <property type="match status" value="1"/>
</dbReference>
<dbReference type="SUPFAM" id="SSF56349">
    <property type="entry name" value="DNA breaking-rejoining enzymes"/>
    <property type="match status" value="1"/>
</dbReference>
<dbReference type="InterPro" id="IPR038488">
    <property type="entry name" value="Integrase_DNA-bd_sf"/>
</dbReference>
<dbReference type="Pfam" id="PF00589">
    <property type="entry name" value="Phage_integrase"/>
    <property type="match status" value="1"/>
</dbReference>
<evidence type="ECO:0000313" key="9">
    <source>
        <dbReference type="EMBL" id="MTV55547.1"/>
    </source>
</evidence>
<protein>
    <submittedName>
        <fullName evidence="9">DUF4102 domain-containing protein</fullName>
    </submittedName>
    <submittedName>
        <fullName evidence="8">Integrase</fullName>
    </submittedName>
</protein>
<dbReference type="Gene3D" id="3.30.160.390">
    <property type="entry name" value="Integrase, DNA-binding domain"/>
    <property type="match status" value="1"/>
</dbReference>
<dbReference type="InterPro" id="IPR025166">
    <property type="entry name" value="Integrase_DNA_bind_dom"/>
</dbReference>
<organism evidence="9 10">
    <name type="scientific">Pseudoduganella buxea</name>
    <dbReference type="NCBI Taxonomy" id="1949069"/>
    <lineage>
        <taxon>Bacteria</taxon>
        <taxon>Pseudomonadati</taxon>
        <taxon>Pseudomonadota</taxon>
        <taxon>Betaproteobacteria</taxon>
        <taxon>Burkholderiales</taxon>
        <taxon>Oxalobacteraceae</taxon>
        <taxon>Telluria group</taxon>
        <taxon>Pseudoduganella</taxon>
    </lineage>
</organism>
<dbReference type="AlphaFoldDB" id="A0A6I3T7K4"/>
<dbReference type="PROSITE" id="PS51900">
    <property type="entry name" value="CB"/>
    <property type="match status" value="1"/>
</dbReference>
<evidence type="ECO:0000256" key="3">
    <source>
        <dbReference type="ARBA" id="ARBA00023125"/>
    </source>
</evidence>
<dbReference type="EMBL" id="BMKG01000031">
    <property type="protein sequence ID" value="GGC22082.1"/>
    <property type="molecule type" value="Genomic_DNA"/>
</dbReference>
<dbReference type="EMBL" id="WNKZ01000090">
    <property type="protein sequence ID" value="MTV55547.1"/>
    <property type="molecule type" value="Genomic_DNA"/>
</dbReference>
<dbReference type="PANTHER" id="PTHR30629">
    <property type="entry name" value="PROPHAGE INTEGRASE"/>
    <property type="match status" value="1"/>
</dbReference>
<dbReference type="Proteomes" id="UP000430634">
    <property type="component" value="Unassembled WGS sequence"/>
</dbReference>
<evidence type="ECO:0000313" key="11">
    <source>
        <dbReference type="Proteomes" id="UP000622638"/>
    </source>
</evidence>
<keyword evidence="4" id="KW-0233">DNA recombination</keyword>
<sequence>MPKLIAPLTDIQLRNAKPAEKSYKLSDGGGLYVEVMPGGSKFWRMKVRQANGKETRLTFGCYPEVTLAAARAERSKAKQQQSAGVDPAQHKRIEKLQKKVAAVNTFEVLAREWHANKAETWKENTAKEAMARLENDVFPRIGNRPMAELDAPIMLDVLRQIERRGAVDMAARVAAHCSSVFRFAIAKGIVKYNPIPDLRGALKPRVKGHHAAIGTDELPEFLAALARVEGGMFLPTRIMMRLMLLVFVRTSELIETPWSEIDLESETWVIPWHRMKMGRKAVNPRKLNHHVHLPRQGWALLRELHKLTGHGVYLFPNRTDHEKPASNGAILMALRRMGYQGRHTGHGFRSLAMGVIKARLGYRHEVVNRQLAHGSDDEYGEAYDREQFQEERRVMMQAYADYIDMVESGDNVIPVTFKRA</sequence>
<name>A0A6I3T7K4_9BURK</name>
<evidence type="ECO:0000313" key="8">
    <source>
        <dbReference type="EMBL" id="GGC22082.1"/>
    </source>
</evidence>
<dbReference type="InterPro" id="IPR044068">
    <property type="entry name" value="CB"/>
</dbReference>
<keyword evidence="2" id="KW-0229">DNA integration</keyword>
<evidence type="ECO:0000256" key="1">
    <source>
        <dbReference type="ARBA" id="ARBA00008857"/>
    </source>
</evidence>
<dbReference type="InterPro" id="IPR002104">
    <property type="entry name" value="Integrase_catalytic"/>
</dbReference>